<dbReference type="AlphaFoldDB" id="A0A1G4EG55"/>
<dbReference type="VEuPathDB" id="PlasmoDB:PVP01_0004840"/>
<evidence type="ECO:0000313" key="2">
    <source>
        <dbReference type="EMBL" id="SCA83804.1"/>
    </source>
</evidence>
<feature type="region of interest" description="Disordered" evidence="1">
    <location>
        <begin position="225"/>
        <end position="244"/>
    </location>
</feature>
<organism evidence="2 3">
    <name type="scientific">Plasmodium vivax</name>
    <name type="common">malaria parasite P. vivax</name>
    <dbReference type="NCBI Taxonomy" id="5855"/>
    <lineage>
        <taxon>Eukaryota</taxon>
        <taxon>Sar</taxon>
        <taxon>Alveolata</taxon>
        <taxon>Apicomplexa</taxon>
        <taxon>Aconoidasida</taxon>
        <taxon>Haemosporida</taxon>
        <taxon>Plasmodiidae</taxon>
        <taxon>Plasmodium</taxon>
        <taxon>Plasmodium (Plasmodium)</taxon>
    </lineage>
</organism>
<dbReference type="Pfam" id="PF05795">
    <property type="entry name" value="Plasmodium_Vir"/>
    <property type="match status" value="1"/>
</dbReference>
<gene>
    <name evidence="2" type="ORF">PVT01_000110000</name>
</gene>
<dbReference type="EMBL" id="FLYH01000353">
    <property type="protein sequence ID" value="SCA83804.1"/>
    <property type="molecule type" value="Genomic_DNA"/>
</dbReference>
<sequence>MDSSQDDYYYSIVHLFPTGQYRFDIKSISVNLEYFIRCNTIAPRKNVGDEPSFISDCTKVATYIENDYSKWLTVNKTDRCKYLNYAINDLVKNDGAHNYKEENLIQAYNKLATQLSECNNNIKSIEKSVFNKVKELSNIYYEFDKYLKAIKANQTIDCQGLSNIVQLYLNNQNSCKSENKKFCVAVDKFKNDYLSEISQVNCEKKDSKLKSFLSLGDTVTVTFEGEEEGREELDEKSGRDRSATEYLQVRPHVEQAVLKENLESTPFVETFKSEESEGFNSSPTTFPGIEVHSESIMNKNVSTIGATFAGSSLFLVMMYKYTPLGSWVSTKILGRNKLMENMNKNHYELLLNDVRNGEMSLNDTTYSISYKSASK</sequence>
<dbReference type="Proteomes" id="UP000196402">
    <property type="component" value="Unassembled WGS sequence"/>
</dbReference>
<proteinExistence type="predicted"/>
<dbReference type="VEuPathDB" id="PlasmoDB:PVW1_040032400"/>
<accession>A0A1G4EG55</accession>
<name>A0A1G4EG55_PLAVI</name>
<dbReference type="VEuPathDB" id="PlasmoDB:PVX_009595"/>
<reference evidence="2 3" key="1">
    <citation type="submission" date="2016-07" db="EMBL/GenBank/DDBJ databases">
        <authorList>
            <consortium name="Pathogen Informatics"/>
        </authorList>
    </citation>
    <scope>NUCLEOTIDE SEQUENCE [LARGE SCALE GENOMIC DNA]</scope>
</reference>
<feature type="compositionally biased region" description="Basic and acidic residues" evidence="1">
    <location>
        <begin position="233"/>
        <end position="243"/>
    </location>
</feature>
<dbReference type="VEuPathDB" id="PlasmoDB:PVPAM_000040500"/>
<dbReference type="InterPro" id="IPR008780">
    <property type="entry name" value="Plasmodium_Vir"/>
</dbReference>
<evidence type="ECO:0000313" key="3">
    <source>
        <dbReference type="Proteomes" id="UP000196402"/>
    </source>
</evidence>
<evidence type="ECO:0000256" key="1">
    <source>
        <dbReference type="SAM" id="MobiDB-lite"/>
    </source>
</evidence>
<protein>
    <submittedName>
        <fullName evidence="2">Vir protein, putative</fullName>
    </submittedName>
</protein>